<keyword evidence="1" id="KW-0732">Signal</keyword>
<evidence type="ECO:0000256" key="1">
    <source>
        <dbReference type="SAM" id="SignalP"/>
    </source>
</evidence>
<sequence length="76" mass="8404">MIIAHSFAIIFCAHLCVYAFPPPFSFNVNFLVSSGEAWRNGEETGQNRSTMCIFVYSMPLDRKVVVEETGEAAVVG</sequence>
<organism evidence="2 3">
    <name type="scientific">Caenorhabditis japonica</name>
    <dbReference type="NCBI Taxonomy" id="281687"/>
    <lineage>
        <taxon>Eukaryota</taxon>
        <taxon>Metazoa</taxon>
        <taxon>Ecdysozoa</taxon>
        <taxon>Nematoda</taxon>
        <taxon>Chromadorea</taxon>
        <taxon>Rhabditida</taxon>
        <taxon>Rhabditina</taxon>
        <taxon>Rhabditomorpha</taxon>
        <taxon>Rhabditoidea</taxon>
        <taxon>Rhabditidae</taxon>
        <taxon>Peloderinae</taxon>
        <taxon>Caenorhabditis</taxon>
    </lineage>
</organism>
<dbReference type="EnsemblMetazoa" id="CJA31474.1">
    <property type="protein sequence ID" value="CJA31474.1"/>
    <property type="gene ID" value="WBGene00207321"/>
</dbReference>
<dbReference type="AlphaFoldDB" id="A0A8R1IHJ4"/>
<accession>A0A8R1IHJ4</accession>
<evidence type="ECO:0000313" key="3">
    <source>
        <dbReference type="Proteomes" id="UP000005237"/>
    </source>
</evidence>
<dbReference type="Proteomes" id="UP000005237">
    <property type="component" value="Unassembled WGS sequence"/>
</dbReference>
<evidence type="ECO:0000313" key="2">
    <source>
        <dbReference type="EnsemblMetazoa" id="CJA31474.1"/>
    </source>
</evidence>
<keyword evidence="3" id="KW-1185">Reference proteome</keyword>
<reference evidence="2" key="2">
    <citation type="submission" date="2022-06" db="UniProtKB">
        <authorList>
            <consortium name="EnsemblMetazoa"/>
        </authorList>
    </citation>
    <scope>IDENTIFICATION</scope>
    <source>
        <strain evidence="2">DF5081</strain>
    </source>
</reference>
<evidence type="ECO:0008006" key="4">
    <source>
        <dbReference type="Google" id="ProtNLM"/>
    </source>
</evidence>
<reference evidence="3" key="1">
    <citation type="submission" date="2010-08" db="EMBL/GenBank/DDBJ databases">
        <authorList>
            <consortium name="Caenorhabditis japonica Sequencing Consortium"/>
            <person name="Wilson R.K."/>
        </authorList>
    </citation>
    <scope>NUCLEOTIDE SEQUENCE [LARGE SCALE GENOMIC DNA]</scope>
    <source>
        <strain evidence="3">DF5081</strain>
    </source>
</reference>
<feature type="signal peptide" evidence="1">
    <location>
        <begin position="1"/>
        <end position="19"/>
    </location>
</feature>
<proteinExistence type="predicted"/>
<protein>
    <recommendedName>
        <fullName evidence="4">Secreted protein</fullName>
    </recommendedName>
</protein>
<name>A0A8R1IHJ4_CAEJA</name>
<feature type="chain" id="PRO_5035893867" description="Secreted protein" evidence="1">
    <location>
        <begin position="20"/>
        <end position="76"/>
    </location>
</feature>